<name>A0ABY6J314_9BACT</name>
<gene>
    <name evidence="1" type="ORF">MKQ68_02985</name>
</gene>
<sequence>MRYKKVFYPWDKIKSYQVVREHDRRYLQDFLLLRVHDRRDDLRVNLGDLRIQGFMEDIIAPYAAIHGIRCQYKPDR</sequence>
<reference evidence="1" key="1">
    <citation type="submission" date="2022-10" db="EMBL/GenBank/DDBJ databases">
        <title>Chitinophaga sp. nov., isolated from soil.</title>
        <authorList>
            <person name="Jeon C.O."/>
        </authorList>
    </citation>
    <scope>NUCLEOTIDE SEQUENCE</scope>
    <source>
        <strain evidence="1">R8</strain>
    </source>
</reference>
<keyword evidence="2" id="KW-1185">Reference proteome</keyword>
<dbReference type="RefSeq" id="WP_244841957.1">
    <property type="nucleotide sequence ID" value="NZ_CP107006.1"/>
</dbReference>
<dbReference type="EMBL" id="CP107006">
    <property type="protein sequence ID" value="UYQ94055.1"/>
    <property type="molecule type" value="Genomic_DNA"/>
</dbReference>
<evidence type="ECO:0000313" key="2">
    <source>
        <dbReference type="Proteomes" id="UP001162741"/>
    </source>
</evidence>
<accession>A0ABY6J314</accession>
<proteinExistence type="predicted"/>
<organism evidence="1 2">
    <name type="scientific">Chitinophaga horti</name>
    <dbReference type="NCBI Taxonomy" id="2920382"/>
    <lineage>
        <taxon>Bacteria</taxon>
        <taxon>Pseudomonadati</taxon>
        <taxon>Bacteroidota</taxon>
        <taxon>Chitinophagia</taxon>
        <taxon>Chitinophagales</taxon>
        <taxon>Chitinophagaceae</taxon>
        <taxon>Chitinophaga</taxon>
    </lineage>
</organism>
<dbReference type="Proteomes" id="UP001162741">
    <property type="component" value="Chromosome"/>
</dbReference>
<evidence type="ECO:0008006" key="3">
    <source>
        <dbReference type="Google" id="ProtNLM"/>
    </source>
</evidence>
<protein>
    <recommendedName>
        <fullName evidence="3">WYL domain-containing protein</fullName>
    </recommendedName>
</protein>
<evidence type="ECO:0000313" key="1">
    <source>
        <dbReference type="EMBL" id="UYQ94055.1"/>
    </source>
</evidence>